<evidence type="ECO:0000256" key="1">
    <source>
        <dbReference type="SAM" id="Coils"/>
    </source>
</evidence>
<accession>A0A532V4B9</accession>
<sequence>MRKLVLLLPLSLLLVAIFCRKAREEKIVVIIQEETSEDTSEQHAVDTIVDTVVVVDTVAVSDTLLKREGGVRTMSLTGAVVLLEHDLSRGDAKRLLRHIEALGDAVSAELEEIEAARGEEEDEEAEKAEGRRKRALNVFLMKLWSLKRAVKDFEEKGIPREEIENIQPKIDELGSLARRIEGKKD</sequence>
<organism evidence="2 3">
    <name type="scientific">candidate division TA06 bacterium B3_TA06</name>
    <dbReference type="NCBI Taxonomy" id="2012487"/>
    <lineage>
        <taxon>Bacteria</taxon>
        <taxon>Bacteria division TA06</taxon>
    </lineage>
</organism>
<dbReference type="EMBL" id="NJBO01000011">
    <property type="protein sequence ID" value="TKJ42053.1"/>
    <property type="molecule type" value="Genomic_DNA"/>
</dbReference>
<reference evidence="2 3" key="1">
    <citation type="submission" date="2017-06" db="EMBL/GenBank/DDBJ databases">
        <title>Novel microbial phyla capable of carbon fixation and sulfur reduction in deep-sea sediments.</title>
        <authorList>
            <person name="Huang J."/>
            <person name="Baker B."/>
            <person name="Wang Y."/>
        </authorList>
    </citation>
    <scope>NUCLEOTIDE SEQUENCE [LARGE SCALE GENOMIC DNA]</scope>
    <source>
        <strain evidence="2">B3_TA06</strain>
    </source>
</reference>
<gene>
    <name evidence="2" type="ORF">CEE36_07465</name>
</gene>
<proteinExistence type="predicted"/>
<name>A0A532V4B9_UNCT6</name>
<comment type="caution">
    <text evidence="2">The sequence shown here is derived from an EMBL/GenBank/DDBJ whole genome shotgun (WGS) entry which is preliminary data.</text>
</comment>
<feature type="coiled-coil region" evidence="1">
    <location>
        <begin position="106"/>
        <end position="133"/>
    </location>
</feature>
<evidence type="ECO:0000313" key="3">
    <source>
        <dbReference type="Proteomes" id="UP000317778"/>
    </source>
</evidence>
<keyword evidence="1" id="KW-0175">Coiled coil</keyword>
<dbReference type="Proteomes" id="UP000317778">
    <property type="component" value="Unassembled WGS sequence"/>
</dbReference>
<protein>
    <submittedName>
        <fullName evidence="2">Uncharacterized protein</fullName>
    </submittedName>
</protein>
<evidence type="ECO:0000313" key="2">
    <source>
        <dbReference type="EMBL" id="TKJ42053.1"/>
    </source>
</evidence>
<dbReference type="AlphaFoldDB" id="A0A532V4B9"/>